<feature type="non-terminal residue" evidence="2">
    <location>
        <position position="1"/>
    </location>
</feature>
<accession>A0A3N4IZ05</accession>
<keyword evidence="3" id="KW-1185">Reference proteome</keyword>
<reference evidence="2 3" key="1">
    <citation type="journal article" date="2018" name="Nat. Ecol. Evol.">
        <title>Pezizomycetes genomes reveal the molecular basis of ectomycorrhizal truffle lifestyle.</title>
        <authorList>
            <person name="Murat C."/>
            <person name="Payen T."/>
            <person name="Noel B."/>
            <person name="Kuo A."/>
            <person name="Morin E."/>
            <person name="Chen J."/>
            <person name="Kohler A."/>
            <person name="Krizsan K."/>
            <person name="Balestrini R."/>
            <person name="Da Silva C."/>
            <person name="Montanini B."/>
            <person name="Hainaut M."/>
            <person name="Levati E."/>
            <person name="Barry K.W."/>
            <person name="Belfiori B."/>
            <person name="Cichocki N."/>
            <person name="Clum A."/>
            <person name="Dockter R.B."/>
            <person name="Fauchery L."/>
            <person name="Guy J."/>
            <person name="Iotti M."/>
            <person name="Le Tacon F."/>
            <person name="Lindquist E.A."/>
            <person name="Lipzen A."/>
            <person name="Malagnac F."/>
            <person name="Mello A."/>
            <person name="Molinier V."/>
            <person name="Miyauchi S."/>
            <person name="Poulain J."/>
            <person name="Riccioni C."/>
            <person name="Rubini A."/>
            <person name="Sitrit Y."/>
            <person name="Splivallo R."/>
            <person name="Traeger S."/>
            <person name="Wang M."/>
            <person name="Zifcakova L."/>
            <person name="Wipf D."/>
            <person name="Zambonelli A."/>
            <person name="Paolocci F."/>
            <person name="Nowrousian M."/>
            <person name="Ottonello S."/>
            <person name="Baldrian P."/>
            <person name="Spatafora J.W."/>
            <person name="Henrissat B."/>
            <person name="Nagy L.G."/>
            <person name="Aury J.M."/>
            <person name="Wincker P."/>
            <person name="Grigoriev I.V."/>
            <person name="Bonfante P."/>
            <person name="Martin F.M."/>
        </authorList>
    </citation>
    <scope>NUCLEOTIDE SEQUENCE [LARGE SCALE GENOMIC DNA]</scope>
    <source>
        <strain evidence="2 3">120613-1</strain>
    </source>
</reference>
<name>A0A3N4IZ05_9PEZI</name>
<organism evidence="2 3">
    <name type="scientific">Choiromyces venosus 120613-1</name>
    <dbReference type="NCBI Taxonomy" id="1336337"/>
    <lineage>
        <taxon>Eukaryota</taxon>
        <taxon>Fungi</taxon>
        <taxon>Dikarya</taxon>
        <taxon>Ascomycota</taxon>
        <taxon>Pezizomycotina</taxon>
        <taxon>Pezizomycetes</taxon>
        <taxon>Pezizales</taxon>
        <taxon>Tuberaceae</taxon>
        <taxon>Choiromyces</taxon>
    </lineage>
</organism>
<evidence type="ECO:0000313" key="2">
    <source>
        <dbReference type="EMBL" id="RPA90227.1"/>
    </source>
</evidence>
<evidence type="ECO:0000313" key="3">
    <source>
        <dbReference type="Proteomes" id="UP000276215"/>
    </source>
</evidence>
<dbReference type="AlphaFoldDB" id="A0A3N4IZ05"/>
<dbReference type="EMBL" id="ML120533">
    <property type="protein sequence ID" value="RPA90227.1"/>
    <property type="molecule type" value="Genomic_DNA"/>
</dbReference>
<sequence length="84" mass="9506">HLNPLLKEFVCFDIPTHSLLSFTHFPVEPPAGHGSLRLLLSLSCCYIPFFISITASLSLLLMTSLFLFKCVFNMRVGKRFMAKT</sequence>
<keyword evidence="1" id="KW-1133">Transmembrane helix</keyword>
<gene>
    <name evidence="2" type="ORF">L873DRAFT_1821445</name>
</gene>
<protein>
    <submittedName>
        <fullName evidence="2">Uncharacterized protein</fullName>
    </submittedName>
</protein>
<keyword evidence="1" id="KW-0812">Transmembrane</keyword>
<dbReference type="Proteomes" id="UP000276215">
    <property type="component" value="Unassembled WGS sequence"/>
</dbReference>
<keyword evidence="1" id="KW-0472">Membrane</keyword>
<feature type="transmembrane region" description="Helical" evidence="1">
    <location>
        <begin position="46"/>
        <end position="72"/>
    </location>
</feature>
<evidence type="ECO:0000256" key="1">
    <source>
        <dbReference type="SAM" id="Phobius"/>
    </source>
</evidence>
<proteinExistence type="predicted"/>